<dbReference type="CDD" id="cd13665">
    <property type="entry name" value="PBP2_TRAP_Dctp3_4"/>
    <property type="match status" value="1"/>
</dbReference>
<dbReference type="Gene3D" id="3.40.190.170">
    <property type="entry name" value="Bacterial extracellular solute-binding protein, family 7"/>
    <property type="match status" value="1"/>
</dbReference>
<keyword evidence="4" id="KW-1185">Reference proteome</keyword>
<keyword evidence="1 2" id="KW-0732">Signal</keyword>
<dbReference type="PANTHER" id="PTHR33376:SF15">
    <property type="entry name" value="BLL6794 PROTEIN"/>
    <property type="match status" value="1"/>
</dbReference>
<evidence type="ECO:0000313" key="3">
    <source>
        <dbReference type="EMBL" id="GAA0700059.1"/>
    </source>
</evidence>
<feature type="signal peptide" evidence="2">
    <location>
        <begin position="1"/>
        <end position="27"/>
    </location>
</feature>
<evidence type="ECO:0000256" key="1">
    <source>
        <dbReference type="ARBA" id="ARBA00022729"/>
    </source>
</evidence>
<dbReference type="PANTHER" id="PTHR33376">
    <property type="match status" value="1"/>
</dbReference>
<dbReference type="Proteomes" id="UP001499915">
    <property type="component" value="Unassembled WGS sequence"/>
</dbReference>
<evidence type="ECO:0000256" key="2">
    <source>
        <dbReference type="SAM" id="SignalP"/>
    </source>
</evidence>
<dbReference type="RefSeq" id="WP_343808082.1">
    <property type="nucleotide sequence ID" value="NZ_BAAAET010000005.1"/>
</dbReference>
<evidence type="ECO:0000313" key="4">
    <source>
        <dbReference type="Proteomes" id="UP001499915"/>
    </source>
</evidence>
<proteinExistence type="predicted"/>
<dbReference type="EMBL" id="BAAAET010000005">
    <property type="protein sequence ID" value="GAA0700059.1"/>
    <property type="molecule type" value="Genomic_DNA"/>
</dbReference>
<comment type="caution">
    <text evidence="3">The sequence shown here is derived from an EMBL/GenBank/DDBJ whole genome shotgun (WGS) entry which is preliminary data.</text>
</comment>
<dbReference type="Pfam" id="PF03480">
    <property type="entry name" value="DctP"/>
    <property type="match status" value="1"/>
</dbReference>
<dbReference type="InterPro" id="IPR038404">
    <property type="entry name" value="TRAP_DctP_sf"/>
</dbReference>
<reference evidence="3 4" key="1">
    <citation type="journal article" date="2019" name="Int. J. Syst. Evol. Microbiol.">
        <title>The Global Catalogue of Microorganisms (GCM) 10K type strain sequencing project: providing services to taxonomists for standard genome sequencing and annotation.</title>
        <authorList>
            <consortium name="The Broad Institute Genomics Platform"/>
            <consortium name="The Broad Institute Genome Sequencing Center for Infectious Disease"/>
            <person name="Wu L."/>
            <person name="Ma J."/>
        </authorList>
    </citation>
    <scope>NUCLEOTIDE SEQUENCE [LARGE SCALE GENOMIC DNA]</scope>
    <source>
        <strain evidence="3 4">JCM 15134</strain>
    </source>
</reference>
<name>A0ABN1I9N0_9GAMM</name>
<organism evidence="3 4">
    <name type="scientific">Marinobacterium maritimum</name>
    <dbReference type="NCBI Taxonomy" id="500162"/>
    <lineage>
        <taxon>Bacteria</taxon>
        <taxon>Pseudomonadati</taxon>
        <taxon>Pseudomonadota</taxon>
        <taxon>Gammaproteobacteria</taxon>
        <taxon>Oceanospirillales</taxon>
        <taxon>Oceanospirillaceae</taxon>
        <taxon>Marinobacterium</taxon>
    </lineage>
</organism>
<protein>
    <submittedName>
        <fullName evidence="3">TRAP transporter substrate-binding protein</fullName>
    </submittedName>
</protein>
<sequence>MSIHRLCKHLMVGLISTLTLLSGAAQAETILRVASWAPPSHPQNSVVIPTWAEWVQEATDGRVKVVVDYDLGHPKTMFDIVEDGVADASWSYHGYVPGRFILPMAVELPGLGADAEAASVALWRTYNKEFASAGEFAGLTLLGMFTHGPGQLHTRTPVTSWDQLEGKKIRVGGGVQSELASRMGITPVSAPASKVYEMMQQGVIDGVFLTLSDQKGFRLFEVAPHVTVVPNGMYLGSFSMFINPDFLESLEPRDAEAIMKVSGEKLSAMAGRAWETADEEGLATAKQEGVKVNVLSETDPMTTSFHDLIQGMDEAWIQKASERGIDARAALEELRKTAREYTSSTQE</sequence>
<dbReference type="InterPro" id="IPR018389">
    <property type="entry name" value="DctP_fam"/>
</dbReference>
<accession>A0ABN1I9N0</accession>
<dbReference type="NCBIfam" id="NF037995">
    <property type="entry name" value="TRAP_S1"/>
    <property type="match status" value="1"/>
</dbReference>
<feature type="chain" id="PRO_5045547074" evidence="2">
    <location>
        <begin position="28"/>
        <end position="347"/>
    </location>
</feature>
<gene>
    <name evidence="3" type="ORF">GCM10009104_31160</name>
</gene>